<evidence type="ECO:0000256" key="5">
    <source>
        <dbReference type="ARBA" id="ARBA00022694"/>
    </source>
</evidence>
<organism evidence="13">
    <name type="scientific">Barrientosiimonas endolithica</name>
    <dbReference type="NCBI Taxonomy" id="1535208"/>
    <lineage>
        <taxon>Bacteria</taxon>
        <taxon>Bacillati</taxon>
        <taxon>Actinomycetota</taxon>
        <taxon>Actinomycetes</taxon>
        <taxon>Micrococcales</taxon>
        <taxon>Dermacoccaceae</taxon>
        <taxon>Barrientosiimonas</taxon>
    </lineage>
</organism>
<keyword evidence="9" id="KW-0460">Magnesium</keyword>
<evidence type="ECO:0000256" key="2">
    <source>
        <dbReference type="ARBA" id="ARBA00007599"/>
    </source>
</evidence>
<evidence type="ECO:0000256" key="6">
    <source>
        <dbReference type="ARBA" id="ARBA00022723"/>
    </source>
</evidence>
<keyword evidence="6" id="KW-0479">Metal-binding</keyword>
<evidence type="ECO:0000256" key="7">
    <source>
        <dbReference type="ARBA" id="ARBA00022741"/>
    </source>
</evidence>
<accession>A0ABN6YPR8</accession>
<evidence type="ECO:0000256" key="10">
    <source>
        <dbReference type="ARBA" id="ARBA00024908"/>
    </source>
</evidence>
<evidence type="ECO:0000256" key="12">
    <source>
        <dbReference type="SAM" id="MobiDB-lite"/>
    </source>
</evidence>
<proteinExistence type="inferred from homology"/>
<evidence type="ECO:0000256" key="3">
    <source>
        <dbReference type="ARBA" id="ARBA00019010"/>
    </source>
</evidence>
<protein>
    <recommendedName>
        <fullName evidence="3">tRNA threonylcarbamoyladenosine biosynthesis protein TsaE</fullName>
    </recommendedName>
    <alternativeName>
        <fullName evidence="11">t(6)A37 threonylcarbamoyladenosine biosynthesis protein TsaE</fullName>
    </alternativeName>
</protein>
<feature type="region of interest" description="Disordered" evidence="12">
    <location>
        <begin position="197"/>
        <end position="233"/>
    </location>
</feature>
<dbReference type="InterPro" id="IPR027417">
    <property type="entry name" value="P-loop_NTPase"/>
</dbReference>
<evidence type="ECO:0000256" key="1">
    <source>
        <dbReference type="ARBA" id="ARBA00004496"/>
    </source>
</evidence>
<dbReference type="NCBIfam" id="TIGR00150">
    <property type="entry name" value="T6A_YjeE"/>
    <property type="match status" value="1"/>
</dbReference>
<evidence type="ECO:0000256" key="8">
    <source>
        <dbReference type="ARBA" id="ARBA00022840"/>
    </source>
</evidence>
<dbReference type="Pfam" id="PF02367">
    <property type="entry name" value="TsaE"/>
    <property type="match status" value="1"/>
</dbReference>
<sequence>MTSPEQEPLTARWVARDVATTQRLAERLGALLRAGDLVLLTGGLGAGKTTFTQGLALGLRVRGPITSPTFVVSREHPSLVGGPPLVHVDAYRLQGAAELDDLDLDAELAEAVTVVEWGHGLAEALSEDYLELTLDRAGDGSGGSGDGPGVRVARVRSRVRSRATCPGSSSRVGTVRAGRPCGRRSPRWRSLAPCCSLSTPPRQPSRSPSAPTVARWPSAARSTCGGTPRRSPPRCVTCWPTPGCGPPT</sequence>
<dbReference type="PANTHER" id="PTHR33540">
    <property type="entry name" value="TRNA THREONYLCARBAMOYLADENOSINE BIOSYNTHESIS PROTEIN TSAE"/>
    <property type="match status" value="1"/>
</dbReference>
<feature type="region of interest" description="Disordered" evidence="12">
    <location>
        <begin position="163"/>
        <end position="184"/>
    </location>
</feature>
<dbReference type="EMBL" id="AP027735">
    <property type="protein sequence ID" value="BDZ59166.1"/>
    <property type="molecule type" value="Genomic_DNA"/>
</dbReference>
<comment type="function">
    <text evidence="10">Required for the formation of a threonylcarbamoyl group on adenosine at position 37 (t(6)A37) in tRNAs that read codons beginning with adenine. Is involved in the transfer of the threonylcarbamoyl moiety of threonylcarbamoyl-AMP (TC-AMP) to the N6 group of A37, together with TsaD and TsaB. TsaE seems to play an indirect role in the t(6)A biosynthesis pathway, possibly in regulating the core enzymatic function of TsaD.</text>
</comment>
<evidence type="ECO:0000313" key="13">
    <source>
        <dbReference type="EMBL" id="BDZ59166.1"/>
    </source>
</evidence>
<name>A0ABN6YPR8_9MICO</name>
<keyword evidence="4" id="KW-0963">Cytoplasm</keyword>
<dbReference type="InterPro" id="IPR003442">
    <property type="entry name" value="T6A_TsaE"/>
</dbReference>
<comment type="similarity">
    <text evidence="2">Belongs to the TsaE family.</text>
</comment>
<reference evidence="13" key="2">
    <citation type="submission" date="2023-02" db="EMBL/GenBank/DDBJ databases">
        <authorList>
            <person name="Sun Q."/>
            <person name="Mori K."/>
        </authorList>
    </citation>
    <scope>NUCLEOTIDE SEQUENCE</scope>
    <source>
        <strain evidence="13">NBRC 110608</strain>
    </source>
</reference>
<comment type="subcellular location">
    <subcellularLocation>
        <location evidence="1">Cytoplasm</location>
    </subcellularLocation>
</comment>
<evidence type="ECO:0000256" key="9">
    <source>
        <dbReference type="ARBA" id="ARBA00022842"/>
    </source>
</evidence>
<reference evidence="13" key="1">
    <citation type="journal article" date="2014" name="Int. J. Syst. Evol. Microbiol.">
        <title>Complete genome of a new Firmicutes species belonging to the dominant human colonic microbiota ('Ruminococcus bicirculans') reveals two chromosomes and a selective capacity to utilize plant glucans.</title>
        <authorList>
            <consortium name="NISC Comparative Sequencing Program"/>
            <person name="Wegmann U."/>
            <person name="Louis P."/>
            <person name="Goesmann A."/>
            <person name="Henrissat B."/>
            <person name="Duncan S.H."/>
            <person name="Flint H.J."/>
        </authorList>
    </citation>
    <scope>NUCLEOTIDE SEQUENCE</scope>
    <source>
        <strain evidence="13">NBRC 110608</strain>
    </source>
</reference>
<gene>
    <name evidence="13" type="ORF">GCM10025872_28230</name>
</gene>
<feature type="compositionally biased region" description="Low complexity" evidence="12">
    <location>
        <begin position="197"/>
        <end position="212"/>
    </location>
</feature>
<keyword evidence="5" id="KW-0819">tRNA processing</keyword>
<dbReference type="SUPFAM" id="SSF52540">
    <property type="entry name" value="P-loop containing nucleoside triphosphate hydrolases"/>
    <property type="match status" value="1"/>
</dbReference>
<dbReference type="Gene3D" id="3.40.50.300">
    <property type="entry name" value="P-loop containing nucleotide triphosphate hydrolases"/>
    <property type="match status" value="1"/>
</dbReference>
<keyword evidence="8" id="KW-0067">ATP-binding</keyword>
<evidence type="ECO:0000256" key="4">
    <source>
        <dbReference type="ARBA" id="ARBA00022490"/>
    </source>
</evidence>
<keyword evidence="7" id="KW-0547">Nucleotide-binding</keyword>
<dbReference type="PANTHER" id="PTHR33540:SF2">
    <property type="entry name" value="TRNA THREONYLCARBAMOYLADENOSINE BIOSYNTHESIS PROTEIN TSAE"/>
    <property type="match status" value="1"/>
</dbReference>
<evidence type="ECO:0000256" key="11">
    <source>
        <dbReference type="ARBA" id="ARBA00032441"/>
    </source>
</evidence>